<dbReference type="Proteomes" id="UP001599542">
    <property type="component" value="Unassembled WGS sequence"/>
</dbReference>
<dbReference type="PANTHER" id="PTHR43777:SF1">
    <property type="entry name" value="MOLYBDENUM COFACTOR CYTIDYLYLTRANSFERASE"/>
    <property type="match status" value="1"/>
</dbReference>
<feature type="region of interest" description="Disordered" evidence="1">
    <location>
        <begin position="1"/>
        <end position="27"/>
    </location>
</feature>
<feature type="domain" description="MobA-like NTP transferase" evidence="2">
    <location>
        <begin position="34"/>
        <end position="197"/>
    </location>
</feature>
<dbReference type="Pfam" id="PF12804">
    <property type="entry name" value="NTP_transf_3"/>
    <property type="match status" value="1"/>
</dbReference>
<proteinExistence type="predicted"/>
<sequence>MTDGTGAGTGRGAGTGTGTGPGTTPGTAGLRVPALVLAAGGGSRLGGRPKALLRYRGRTLLEHALAVAAEGGCAGAVAVLGAAAAEVRAGVRAGAGTGDCRLVDNPDWRTGMASSLRAGLAALPPEASAVLVLLVDTPGVTAEAVRRLLAAHAGRTDLVSCAYAGRRAHPVLIGAAHFPFLLATASGDAGARALLASRPVALVDCTDAAVPDDLDTPADLVRWGVEPPEDGPGRL</sequence>
<comment type="caution">
    <text evidence="3">The sequence shown here is derived from an EMBL/GenBank/DDBJ whole genome shotgun (WGS) entry which is preliminary data.</text>
</comment>
<dbReference type="GO" id="GO:0016740">
    <property type="term" value="F:transferase activity"/>
    <property type="evidence" value="ECO:0007669"/>
    <property type="project" value="UniProtKB-KW"/>
</dbReference>
<accession>A0ABW6GF07</accession>
<evidence type="ECO:0000313" key="4">
    <source>
        <dbReference type="Proteomes" id="UP001599542"/>
    </source>
</evidence>
<dbReference type="EMBL" id="JBHYPX010000005">
    <property type="protein sequence ID" value="MFE1351264.1"/>
    <property type="molecule type" value="Genomic_DNA"/>
</dbReference>
<dbReference type="Gene3D" id="3.90.550.10">
    <property type="entry name" value="Spore Coat Polysaccharide Biosynthesis Protein SpsA, Chain A"/>
    <property type="match status" value="1"/>
</dbReference>
<keyword evidence="4" id="KW-1185">Reference proteome</keyword>
<gene>
    <name evidence="3" type="ORF">ACFW6T_04665</name>
</gene>
<name>A0ABW6GF07_9ACTN</name>
<dbReference type="SUPFAM" id="SSF53448">
    <property type="entry name" value="Nucleotide-diphospho-sugar transferases"/>
    <property type="match status" value="1"/>
</dbReference>
<protein>
    <submittedName>
        <fullName evidence="3">NTP transferase domain-containing protein</fullName>
    </submittedName>
</protein>
<feature type="compositionally biased region" description="Gly residues" evidence="1">
    <location>
        <begin position="1"/>
        <end position="23"/>
    </location>
</feature>
<evidence type="ECO:0000259" key="2">
    <source>
        <dbReference type="Pfam" id="PF12804"/>
    </source>
</evidence>
<dbReference type="InterPro" id="IPR025877">
    <property type="entry name" value="MobA-like_NTP_Trfase"/>
</dbReference>
<evidence type="ECO:0000256" key="1">
    <source>
        <dbReference type="SAM" id="MobiDB-lite"/>
    </source>
</evidence>
<reference evidence="3 4" key="1">
    <citation type="submission" date="2024-09" db="EMBL/GenBank/DDBJ databases">
        <title>The Natural Products Discovery Center: Release of the First 8490 Sequenced Strains for Exploring Actinobacteria Biosynthetic Diversity.</title>
        <authorList>
            <person name="Kalkreuter E."/>
            <person name="Kautsar S.A."/>
            <person name="Yang D."/>
            <person name="Bader C.D."/>
            <person name="Teijaro C.N."/>
            <person name="Fluegel L."/>
            <person name="Davis C.M."/>
            <person name="Simpson J.R."/>
            <person name="Lauterbach L."/>
            <person name="Steele A.D."/>
            <person name="Gui C."/>
            <person name="Meng S."/>
            <person name="Li G."/>
            <person name="Viehrig K."/>
            <person name="Ye F."/>
            <person name="Su P."/>
            <person name="Kiefer A.F."/>
            <person name="Nichols A."/>
            <person name="Cepeda A.J."/>
            <person name="Yan W."/>
            <person name="Fan B."/>
            <person name="Jiang Y."/>
            <person name="Adhikari A."/>
            <person name="Zheng C.-J."/>
            <person name="Schuster L."/>
            <person name="Cowan T.M."/>
            <person name="Smanski M.J."/>
            <person name="Chevrette M.G."/>
            <person name="De Carvalho L.P.S."/>
            <person name="Shen B."/>
        </authorList>
    </citation>
    <scope>NUCLEOTIDE SEQUENCE [LARGE SCALE GENOMIC DNA]</scope>
    <source>
        <strain evidence="3 4">NPDC058753</strain>
    </source>
</reference>
<dbReference type="CDD" id="cd04182">
    <property type="entry name" value="GT_2_like_f"/>
    <property type="match status" value="1"/>
</dbReference>
<evidence type="ECO:0000313" key="3">
    <source>
        <dbReference type="EMBL" id="MFE1351264.1"/>
    </source>
</evidence>
<keyword evidence="3" id="KW-0808">Transferase</keyword>
<dbReference type="InterPro" id="IPR029044">
    <property type="entry name" value="Nucleotide-diphossugar_trans"/>
</dbReference>
<organism evidence="3 4">
    <name type="scientific">Kitasatospora phosalacinea</name>
    <dbReference type="NCBI Taxonomy" id="2065"/>
    <lineage>
        <taxon>Bacteria</taxon>
        <taxon>Bacillati</taxon>
        <taxon>Actinomycetota</taxon>
        <taxon>Actinomycetes</taxon>
        <taxon>Kitasatosporales</taxon>
        <taxon>Streptomycetaceae</taxon>
        <taxon>Kitasatospora</taxon>
    </lineage>
</organism>
<dbReference type="RefSeq" id="WP_380320356.1">
    <property type="nucleotide sequence ID" value="NZ_JBHYPW010000011.1"/>
</dbReference>
<dbReference type="PANTHER" id="PTHR43777">
    <property type="entry name" value="MOLYBDENUM COFACTOR CYTIDYLYLTRANSFERASE"/>
    <property type="match status" value="1"/>
</dbReference>